<feature type="compositionally biased region" description="Polar residues" evidence="1">
    <location>
        <begin position="1"/>
        <end position="12"/>
    </location>
</feature>
<feature type="compositionally biased region" description="Basic residues" evidence="1">
    <location>
        <begin position="130"/>
        <end position="140"/>
    </location>
</feature>
<dbReference type="PANTHER" id="PTHR23302:SF40">
    <property type="entry name" value="TRANSMEMBRANE CHANNEL-LIKE PROTEIN"/>
    <property type="match status" value="1"/>
</dbReference>
<evidence type="ECO:0000256" key="1">
    <source>
        <dbReference type="SAM" id="MobiDB-lite"/>
    </source>
</evidence>
<feature type="region of interest" description="Disordered" evidence="1">
    <location>
        <begin position="74"/>
        <end position="115"/>
    </location>
</feature>
<dbReference type="GO" id="GO:0008381">
    <property type="term" value="F:mechanosensitive monoatomic ion channel activity"/>
    <property type="evidence" value="ECO:0007669"/>
    <property type="project" value="TreeGrafter"/>
</dbReference>
<proteinExistence type="predicted"/>
<dbReference type="EMBL" id="CAJHJT010000034">
    <property type="protein sequence ID" value="CAD7002954.1"/>
    <property type="molecule type" value="Genomic_DNA"/>
</dbReference>
<comment type="caution">
    <text evidence="2">The sequence shown here is derived from an EMBL/GenBank/DDBJ whole genome shotgun (WGS) entry which is preliminary data.</text>
</comment>
<feature type="compositionally biased region" description="Basic and acidic residues" evidence="1">
    <location>
        <begin position="18"/>
        <end position="30"/>
    </location>
</feature>
<reference evidence="2" key="1">
    <citation type="submission" date="2020-11" db="EMBL/GenBank/DDBJ databases">
        <authorList>
            <person name="Whitehead M."/>
        </authorList>
    </citation>
    <scope>NUCLEOTIDE SEQUENCE</scope>
    <source>
        <strain evidence="2">EGII</strain>
    </source>
</reference>
<sequence>DTTSPHQLSVTWATPPYDTHEHDWRQRSESADASLLRGRLRRYSSQEEKPYEFACKTASPVDGIESLPQGQQQLNEGYIGGNASVSANNDSNNNKHSEDNDNDEDEIDDEEDYSVSVSAIIQRRASVRGYRGKRGSRYSRRASSPMDHLMDTVERRRSSVYTTSSDEGTNQESTQEQIFENIRLHKEVIQSVKLQPWPMRKKLKLVRQYFATNKDETDSRKRMTEHEYKVAGNFFTFWEFEGYIKYSPMFYGTLEYPLLSTDNSAILVKEHKKADLSIRPVSGVTAAQAIFIVWMHNDNKHD</sequence>
<feature type="compositionally biased region" description="Basic and acidic residues" evidence="1">
    <location>
        <begin position="148"/>
        <end position="157"/>
    </location>
</feature>
<protein>
    <submittedName>
        <fullName evidence="2">(Mediterranean fruit fly) hypothetical protein</fullName>
    </submittedName>
</protein>
<gene>
    <name evidence="2" type="ORF">CCAP1982_LOCUS11418</name>
</gene>
<feature type="compositionally biased region" description="Acidic residues" evidence="1">
    <location>
        <begin position="100"/>
        <end position="113"/>
    </location>
</feature>
<feature type="region of interest" description="Disordered" evidence="1">
    <location>
        <begin position="128"/>
        <end position="174"/>
    </location>
</feature>
<feature type="non-terminal residue" evidence="2">
    <location>
        <position position="302"/>
    </location>
</feature>
<feature type="region of interest" description="Disordered" evidence="1">
    <location>
        <begin position="1"/>
        <end position="33"/>
    </location>
</feature>
<feature type="compositionally biased region" description="Polar residues" evidence="1">
    <location>
        <begin position="159"/>
        <end position="174"/>
    </location>
</feature>
<dbReference type="AlphaFoldDB" id="A0A811UWA2"/>
<name>A0A811UWA2_CERCA</name>
<evidence type="ECO:0000313" key="3">
    <source>
        <dbReference type="Proteomes" id="UP000606786"/>
    </source>
</evidence>
<accession>A0A811UWA2</accession>
<evidence type="ECO:0000313" key="2">
    <source>
        <dbReference type="EMBL" id="CAD7002954.1"/>
    </source>
</evidence>
<feature type="compositionally biased region" description="Low complexity" evidence="1">
    <location>
        <begin position="82"/>
        <end position="92"/>
    </location>
</feature>
<dbReference type="InterPro" id="IPR038900">
    <property type="entry name" value="TMC"/>
</dbReference>
<dbReference type="Proteomes" id="UP000606786">
    <property type="component" value="Unassembled WGS sequence"/>
</dbReference>
<dbReference type="OrthoDB" id="5831905at2759"/>
<keyword evidence="3" id="KW-1185">Reference proteome</keyword>
<dbReference type="PANTHER" id="PTHR23302">
    <property type="entry name" value="TRANSMEMBRANE CHANNEL-RELATED"/>
    <property type="match status" value="1"/>
</dbReference>
<dbReference type="GO" id="GO:0005886">
    <property type="term" value="C:plasma membrane"/>
    <property type="evidence" value="ECO:0007669"/>
    <property type="project" value="InterPro"/>
</dbReference>
<organism evidence="2 3">
    <name type="scientific">Ceratitis capitata</name>
    <name type="common">Mediterranean fruit fly</name>
    <name type="synonym">Tephritis capitata</name>
    <dbReference type="NCBI Taxonomy" id="7213"/>
    <lineage>
        <taxon>Eukaryota</taxon>
        <taxon>Metazoa</taxon>
        <taxon>Ecdysozoa</taxon>
        <taxon>Arthropoda</taxon>
        <taxon>Hexapoda</taxon>
        <taxon>Insecta</taxon>
        <taxon>Pterygota</taxon>
        <taxon>Neoptera</taxon>
        <taxon>Endopterygota</taxon>
        <taxon>Diptera</taxon>
        <taxon>Brachycera</taxon>
        <taxon>Muscomorpha</taxon>
        <taxon>Tephritoidea</taxon>
        <taxon>Tephritidae</taxon>
        <taxon>Ceratitis</taxon>
        <taxon>Ceratitis</taxon>
    </lineage>
</organism>